<evidence type="ECO:0000256" key="1">
    <source>
        <dbReference type="SAM" id="MobiDB-lite"/>
    </source>
</evidence>
<gene>
    <name evidence="3" type="ORF">KSP40_PGU019810</name>
</gene>
<evidence type="ECO:0000313" key="3">
    <source>
        <dbReference type="EMBL" id="KAK8950454.1"/>
    </source>
</evidence>
<sequence>MAQEEPAVVIQSFKRRRNNFKTEALSRLEKGRHNIHSPKRQKILKNQAISLEQGTKKRKNFNNNNEALSDKLLGDPHILQSNKKQRKTSSSHMQNSMLEITTQKLKESEEKVSNLLEQQKMDRDNSMKRILELEMSTKKKMEEMQTMLEEKLEEQQYLESINSSLTVKHFESNTELQNARRQLLKGLNDKLGARTKIGIRRMGALDVKAFQSACRERYSNDDADVKAAMLCSEWEKHLGDPNWHPFKIVKVDDKEVEMLREDDEKLGFLKEQWGEVIYKTVTSALLELNEYNSSGRYVVPELWNFKEDKKASLSEVVDYLLQKWRTSKWRRT</sequence>
<comment type="caution">
    <text evidence="3">The sequence shown here is derived from an EMBL/GenBank/DDBJ whole genome shotgun (WGS) entry which is preliminary data.</text>
</comment>
<keyword evidence="4" id="KW-1185">Reference proteome</keyword>
<proteinExistence type="predicted"/>
<name>A0ABR2LVG8_9ASPA</name>
<dbReference type="Pfam" id="PF03469">
    <property type="entry name" value="XH"/>
    <property type="match status" value="1"/>
</dbReference>
<feature type="region of interest" description="Disordered" evidence="1">
    <location>
        <begin position="55"/>
        <end position="76"/>
    </location>
</feature>
<evidence type="ECO:0000313" key="4">
    <source>
        <dbReference type="Proteomes" id="UP001412067"/>
    </source>
</evidence>
<dbReference type="InterPro" id="IPR005379">
    <property type="entry name" value="FDM1-5/IDN2_XH"/>
</dbReference>
<accession>A0ABR2LVG8</accession>
<dbReference type="EMBL" id="JBBWWR010000015">
    <property type="protein sequence ID" value="KAK8950454.1"/>
    <property type="molecule type" value="Genomic_DNA"/>
</dbReference>
<organism evidence="3 4">
    <name type="scientific">Platanthera guangdongensis</name>
    <dbReference type="NCBI Taxonomy" id="2320717"/>
    <lineage>
        <taxon>Eukaryota</taxon>
        <taxon>Viridiplantae</taxon>
        <taxon>Streptophyta</taxon>
        <taxon>Embryophyta</taxon>
        <taxon>Tracheophyta</taxon>
        <taxon>Spermatophyta</taxon>
        <taxon>Magnoliopsida</taxon>
        <taxon>Liliopsida</taxon>
        <taxon>Asparagales</taxon>
        <taxon>Orchidaceae</taxon>
        <taxon>Orchidoideae</taxon>
        <taxon>Orchideae</taxon>
        <taxon>Orchidinae</taxon>
        <taxon>Platanthera</taxon>
    </lineage>
</organism>
<dbReference type="PANTHER" id="PTHR21596">
    <property type="entry name" value="RIBONUCLEASE P SUBUNIT P38"/>
    <property type="match status" value="1"/>
</dbReference>
<feature type="domain" description="Factor of DNA methylation 1-5/IDN2" evidence="2">
    <location>
        <begin position="200"/>
        <end position="328"/>
    </location>
</feature>
<dbReference type="PANTHER" id="PTHR21596:SF3">
    <property type="entry name" value="FACTOR OF DNA METHYLATION 1-RELATED"/>
    <property type="match status" value="1"/>
</dbReference>
<dbReference type="InterPro" id="IPR045177">
    <property type="entry name" value="FDM1-5/IDN2"/>
</dbReference>
<evidence type="ECO:0000259" key="2">
    <source>
        <dbReference type="Pfam" id="PF03469"/>
    </source>
</evidence>
<dbReference type="Proteomes" id="UP001412067">
    <property type="component" value="Unassembled WGS sequence"/>
</dbReference>
<protein>
    <recommendedName>
        <fullName evidence="2">Factor of DNA methylation 1-5/IDN2 domain-containing protein</fullName>
    </recommendedName>
</protein>
<reference evidence="3 4" key="1">
    <citation type="journal article" date="2022" name="Nat. Plants">
        <title>Genomes of leafy and leafless Platanthera orchids illuminate the evolution of mycoheterotrophy.</title>
        <authorList>
            <person name="Li M.H."/>
            <person name="Liu K.W."/>
            <person name="Li Z."/>
            <person name="Lu H.C."/>
            <person name="Ye Q.L."/>
            <person name="Zhang D."/>
            <person name="Wang J.Y."/>
            <person name="Li Y.F."/>
            <person name="Zhong Z.M."/>
            <person name="Liu X."/>
            <person name="Yu X."/>
            <person name="Liu D.K."/>
            <person name="Tu X.D."/>
            <person name="Liu B."/>
            <person name="Hao Y."/>
            <person name="Liao X.Y."/>
            <person name="Jiang Y.T."/>
            <person name="Sun W.H."/>
            <person name="Chen J."/>
            <person name="Chen Y.Q."/>
            <person name="Ai Y."/>
            <person name="Zhai J.W."/>
            <person name="Wu S.S."/>
            <person name="Zhou Z."/>
            <person name="Hsiao Y.Y."/>
            <person name="Wu W.L."/>
            <person name="Chen Y.Y."/>
            <person name="Lin Y.F."/>
            <person name="Hsu J.L."/>
            <person name="Li C.Y."/>
            <person name="Wang Z.W."/>
            <person name="Zhao X."/>
            <person name="Zhong W.Y."/>
            <person name="Ma X.K."/>
            <person name="Ma L."/>
            <person name="Huang J."/>
            <person name="Chen G.Z."/>
            <person name="Huang M.Z."/>
            <person name="Huang L."/>
            <person name="Peng D.H."/>
            <person name="Luo Y.B."/>
            <person name="Zou S.Q."/>
            <person name="Chen S.P."/>
            <person name="Lan S."/>
            <person name="Tsai W.C."/>
            <person name="Van de Peer Y."/>
            <person name="Liu Z.J."/>
        </authorList>
    </citation>
    <scope>NUCLEOTIDE SEQUENCE [LARGE SCALE GENOMIC DNA]</scope>
    <source>
        <strain evidence="3">Lor288</strain>
    </source>
</reference>